<comment type="caution">
    <text evidence="2">The sequence shown here is derived from an EMBL/GenBank/DDBJ whole genome shotgun (WGS) entry which is preliminary data.</text>
</comment>
<feature type="region of interest" description="Disordered" evidence="1">
    <location>
        <begin position="49"/>
        <end position="73"/>
    </location>
</feature>
<name>A0A8T2IDF4_9PIPI</name>
<feature type="compositionally biased region" description="Basic and acidic residues" evidence="1">
    <location>
        <begin position="1"/>
        <end position="23"/>
    </location>
</feature>
<evidence type="ECO:0000313" key="3">
    <source>
        <dbReference type="Proteomes" id="UP000812440"/>
    </source>
</evidence>
<protein>
    <submittedName>
        <fullName evidence="2">Uncharacterized protein</fullName>
    </submittedName>
</protein>
<keyword evidence="3" id="KW-1185">Reference proteome</keyword>
<dbReference type="AlphaFoldDB" id="A0A8T2IDF4"/>
<sequence>MKPEISQIKTEKGDLNCENHLDPMDSTGPLPDRGFTDREPEILQVKIEEEELDYEDHLDPMESSAGPLTNRGK</sequence>
<gene>
    <name evidence="2" type="ORF">GDO86_018927</name>
</gene>
<proteinExistence type="predicted"/>
<evidence type="ECO:0000256" key="1">
    <source>
        <dbReference type="SAM" id="MobiDB-lite"/>
    </source>
</evidence>
<organism evidence="2 3">
    <name type="scientific">Hymenochirus boettgeri</name>
    <name type="common">Congo dwarf clawed frog</name>
    <dbReference type="NCBI Taxonomy" id="247094"/>
    <lineage>
        <taxon>Eukaryota</taxon>
        <taxon>Metazoa</taxon>
        <taxon>Chordata</taxon>
        <taxon>Craniata</taxon>
        <taxon>Vertebrata</taxon>
        <taxon>Euteleostomi</taxon>
        <taxon>Amphibia</taxon>
        <taxon>Batrachia</taxon>
        <taxon>Anura</taxon>
        <taxon>Pipoidea</taxon>
        <taxon>Pipidae</taxon>
        <taxon>Pipinae</taxon>
        <taxon>Hymenochirus</taxon>
    </lineage>
</organism>
<reference evidence="2" key="1">
    <citation type="thesis" date="2020" institute="ProQuest LLC" country="789 East Eisenhower Parkway, Ann Arbor, MI, USA">
        <title>Comparative Genomics and Chromosome Evolution.</title>
        <authorList>
            <person name="Mudd A.B."/>
        </authorList>
    </citation>
    <scope>NUCLEOTIDE SEQUENCE</scope>
    <source>
        <strain evidence="2">Female2</strain>
        <tissue evidence="2">Blood</tissue>
    </source>
</reference>
<dbReference type="Proteomes" id="UP000812440">
    <property type="component" value="Unassembled WGS sequence"/>
</dbReference>
<accession>A0A8T2IDF4</accession>
<evidence type="ECO:0000313" key="2">
    <source>
        <dbReference type="EMBL" id="KAG8429893.1"/>
    </source>
</evidence>
<feature type="region of interest" description="Disordered" evidence="1">
    <location>
        <begin position="1"/>
        <end position="36"/>
    </location>
</feature>
<dbReference type="EMBL" id="JAACNH010002147">
    <property type="protein sequence ID" value="KAG8429893.1"/>
    <property type="molecule type" value="Genomic_DNA"/>
</dbReference>